<evidence type="ECO:0000256" key="3">
    <source>
        <dbReference type="ARBA" id="ARBA00022801"/>
    </source>
</evidence>
<accession>A0A382CH95</accession>
<dbReference type="InterPro" id="IPR006026">
    <property type="entry name" value="Peptidase_Metallo"/>
</dbReference>
<dbReference type="InterPro" id="IPR024079">
    <property type="entry name" value="MetalloPept_cat_dom_sf"/>
</dbReference>
<dbReference type="GO" id="GO:0008270">
    <property type="term" value="F:zinc ion binding"/>
    <property type="evidence" value="ECO:0007669"/>
    <property type="project" value="InterPro"/>
</dbReference>
<dbReference type="InterPro" id="IPR001818">
    <property type="entry name" value="Pept_M10_metallopeptidase"/>
</dbReference>
<dbReference type="GO" id="GO:0030574">
    <property type="term" value="P:collagen catabolic process"/>
    <property type="evidence" value="ECO:0007669"/>
    <property type="project" value="TreeGrafter"/>
</dbReference>
<organism evidence="7">
    <name type="scientific">marine metagenome</name>
    <dbReference type="NCBI Taxonomy" id="408172"/>
    <lineage>
        <taxon>unclassified sequences</taxon>
        <taxon>metagenomes</taxon>
        <taxon>ecological metagenomes</taxon>
    </lineage>
</organism>
<feature type="domain" description="Peptidase metallopeptidase" evidence="6">
    <location>
        <begin position="32"/>
        <end position="207"/>
    </location>
</feature>
<dbReference type="PRINTS" id="PR00138">
    <property type="entry name" value="MATRIXIN"/>
</dbReference>
<dbReference type="GO" id="GO:0030198">
    <property type="term" value="P:extracellular matrix organization"/>
    <property type="evidence" value="ECO:0007669"/>
    <property type="project" value="TreeGrafter"/>
</dbReference>
<evidence type="ECO:0000256" key="4">
    <source>
        <dbReference type="ARBA" id="ARBA00022833"/>
    </source>
</evidence>
<dbReference type="Gene3D" id="3.40.390.10">
    <property type="entry name" value="Collagenase (Catalytic Domain)"/>
    <property type="match status" value="1"/>
</dbReference>
<proteinExistence type="predicted"/>
<dbReference type="GO" id="GO:0004222">
    <property type="term" value="F:metalloendopeptidase activity"/>
    <property type="evidence" value="ECO:0007669"/>
    <property type="project" value="InterPro"/>
</dbReference>
<evidence type="ECO:0000256" key="2">
    <source>
        <dbReference type="ARBA" id="ARBA00022723"/>
    </source>
</evidence>
<dbReference type="GO" id="GO:0006508">
    <property type="term" value="P:proteolysis"/>
    <property type="evidence" value="ECO:0007669"/>
    <property type="project" value="UniProtKB-KW"/>
</dbReference>
<keyword evidence="5" id="KW-0482">Metalloprotease</keyword>
<reference evidence="7" key="1">
    <citation type="submission" date="2018-05" db="EMBL/GenBank/DDBJ databases">
        <authorList>
            <person name="Lanie J.A."/>
            <person name="Ng W.-L."/>
            <person name="Kazmierczak K.M."/>
            <person name="Andrzejewski T.M."/>
            <person name="Davidsen T.M."/>
            <person name="Wayne K.J."/>
            <person name="Tettelin H."/>
            <person name="Glass J.I."/>
            <person name="Rusch D."/>
            <person name="Podicherti R."/>
            <person name="Tsui H.-C.T."/>
            <person name="Winkler M.E."/>
        </authorList>
    </citation>
    <scope>NUCLEOTIDE SEQUENCE</scope>
</reference>
<dbReference type="InterPro" id="IPR021190">
    <property type="entry name" value="Pept_M10A"/>
</dbReference>
<dbReference type="PANTHER" id="PTHR10201">
    <property type="entry name" value="MATRIX METALLOPROTEINASE"/>
    <property type="match status" value="1"/>
</dbReference>
<keyword evidence="3" id="KW-0378">Hydrolase</keyword>
<feature type="non-terminal residue" evidence="7">
    <location>
        <position position="1"/>
    </location>
</feature>
<feature type="non-terminal residue" evidence="7">
    <location>
        <position position="357"/>
    </location>
</feature>
<gene>
    <name evidence="7" type="ORF">METZ01_LOCUS178264</name>
</gene>
<dbReference type="SUPFAM" id="SSF55486">
    <property type="entry name" value="Metalloproteases ('zincins'), catalytic domain"/>
    <property type="match status" value="1"/>
</dbReference>
<evidence type="ECO:0000259" key="6">
    <source>
        <dbReference type="SMART" id="SM00235"/>
    </source>
</evidence>
<dbReference type="EMBL" id="UINC01034491">
    <property type="protein sequence ID" value="SVB25410.1"/>
    <property type="molecule type" value="Genomic_DNA"/>
</dbReference>
<keyword evidence="2" id="KW-0479">Metal-binding</keyword>
<dbReference type="AlphaFoldDB" id="A0A382CH95"/>
<dbReference type="GO" id="GO:0031012">
    <property type="term" value="C:extracellular matrix"/>
    <property type="evidence" value="ECO:0007669"/>
    <property type="project" value="InterPro"/>
</dbReference>
<evidence type="ECO:0000256" key="1">
    <source>
        <dbReference type="ARBA" id="ARBA00022670"/>
    </source>
</evidence>
<dbReference type="Pfam" id="PF00413">
    <property type="entry name" value="Peptidase_M10"/>
    <property type="match status" value="1"/>
</dbReference>
<dbReference type="SMART" id="SM00235">
    <property type="entry name" value="ZnMc"/>
    <property type="match status" value="1"/>
</dbReference>
<evidence type="ECO:0000313" key="7">
    <source>
        <dbReference type="EMBL" id="SVB25410.1"/>
    </source>
</evidence>
<keyword evidence="4" id="KW-0862">Zinc</keyword>
<sequence>VLHRYLKNLNFFTFFGLVLISVTRPACAFELSGSKWLGAETEFYVNIEGISGTGLQWNTAFITAMEEWNTETLFTFDWKEEYRNPCENDGVNGVDFVEDYCGSEFGKNTLGITAIWYENTILGEPNLVQADIILNGSEKFDIFGGALPSFGPLSDKFDFRRAALHELGHVIGLEHEETMQAIMAPEISDIDRLQPDDIAGVKALYSGLDNCRIKDLNFGMTNAALDSSDCSVQELTVGGDDTSYIDIYRFQLQGTTKLEFTMSSSVLESVLILATSKLEFLAVDSDTYGDCNSTLTSTLEAGNYLLLANTYDQAVKDSCTLIGPYQLKAVFLSPQVLGSNSSLLGGSSSAEFRGGIT</sequence>
<keyword evidence="1" id="KW-0645">Protease</keyword>
<dbReference type="PANTHER" id="PTHR10201:SF323">
    <property type="entry name" value="MATRIX METALLOPROTEINASE-21"/>
    <property type="match status" value="1"/>
</dbReference>
<protein>
    <recommendedName>
        <fullName evidence="6">Peptidase metallopeptidase domain-containing protein</fullName>
    </recommendedName>
</protein>
<name>A0A382CH95_9ZZZZ</name>
<evidence type="ECO:0000256" key="5">
    <source>
        <dbReference type="ARBA" id="ARBA00023049"/>
    </source>
</evidence>